<feature type="region of interest" description="Disordered" evidence="1">
    <location>
        <begin position="1"/>
        <end position="71"/>
    </location>
</feature>
<evidence type="ECO:0000313" key="3">
    <source>
        <dbReference type="Proteomes" id="UP000076532"/>
    </source>
</evidence>
<keyword evidence="3" id="KW-1185">Reference proteome</keyword>
<feature type="compositionally biased region" description="Basic and acidic residues" evidence="1">
    <location>
        <begin position="43"/>
        <end position="65"/>
    </location>
</feature>
<protein>
    <submittedName>
        <fullName evidence="2">Uncharacterized protein</fullName>
    </submittedName>
</protein>
<sequence>MDSDEAVDTEEQDDQLDSSTKFEGDRSSSGSVSENEWALALEDSTKDRAYGSGKRGIDVPDETRRASRLAR</sequence>
<feature type="compositionally biased region" description="Acidic residues" evidence="1">
    <location>
        <begin position="1"/>
        <end position="16"/>
    </location>
</feature>
<accession>A0A166PHR9</accession>
<evidence type="ECO:0000313" key="2">
    <source>
        <dbReference type="EMBL" id="KZP26107.1"/>
    </source>
</evidence>
<evidence type="ECO:0000256" key="1">
    <source>
        <dbReference type="SAM" id="MobiDB-lite"/>
    </source>
</evidence>
<dbReference type="AlphaFoldDB" id="A0A166PHR9"/>
<organism evidence="2 3">
    <name type="scientific">Athelia psychrophila</name>
    <dbReference type="NCBI Taxonomy" id="1759441"/>
    <lineage>
        <taxon>Eukaryota</taxon>
        <taxon>Fungi</taxon>
        <taxon>Dikarya</taxon>
        <taxon>Basidiomycota</taxon>
        <taxon>Agaricomycotina</taxon>
        <taxon>Agaricomycetes</taxon>
        <taxon>Agaricomycetidae</taxon>
        <taxon>Atheliales</taxon>
        <taxon>Atheliaceae</taxon>
        <taxon>Athelia</taxon>
    </lineage>
</organism>
<gene>
    <name evidence="2" type="ORF">FIBSPDRAFT_855056</name>
</gene>
<reference evidence="2 3" key="1">
    <citation type="journal article" date="2016" name="Mol. Biol. Evol.">
        <title>Comparative Genomics of Early-Diverging Mushroom-Forming Fungi Provides Insights into the Origins of Lignocellulose Decay Capabilities.</title>
        <authorList>
            <person name="Nagy L.G."/>
            <person name="Riley R."/>
            <person name="Tritt A."/>
            <person name="Adam C."/>
            <person name="Daum C."/>
            <person name="Floudas D."/>
            <person name="Sun H."/>
            <person name="Yadav J.S."/>
            <person name="Pangilinan J."/>
            <person name="Larsson K.H."/>
            <person name="Matsuura K."/>
            <person name="Barry K."/>
            <person name="Labutti K."/>
            <person name="Kuo R."/>
            <person name="Ohm R.A."/>
            <person name="Bhattacharya S.S."/>
            <person name="Shirouzu T."/>
            <person name="Yoshinaga Y."/>
            <person name="Martin F.M."/>
            <person name="Grigoriev I.V."/>
            <person name="Hibbett D.S."/>
        </authorList>
    </citation>
    <scope>NUCLEOTIDE SEQUENCE [LARGE SCALE GENOMIC DNA]</scope>
    <source>
        <strain evidence="2 3">CBS 109695</strain>
    </source>
</reference>
<dbReference type="Proteomes" id="UP000076532">
    <property type="component" value="Unassembled WGS sequence"/>
</dbReference>
<dbReference type="InterPro" id="IPR018247">
    <property type="entry name" value="EF_Hand_1_Ca_BS"/>
</dbReference>
<dbReference type="PROSITE" id="PS00018">
    <property type="entry name" value="EF_HAND_1"/>
    <property type="match status" value="1"/>
</dbReference>
<proteinExistence type="predicted"/>
<name>A0A166PHR9_9AGAM</name>
<dbReference type="EMBL" id="KV417516">
    <property type="protein sequence ID" value="KZP26107.1"/>
    <property type="molecule type" value="Genomic_DNA"/>
</dbReference>